<dbReference type="Proteomes" id="UP000233020">
    <property type="component" value="Unplaced"/>
</dbReference>
<dbReference type="GeneTree" id="ENSGT00940000155366"/>
<dbReference type="GO" id="GO:0050699">
    <property type="term" value="F:WW domain binding"/>
    <property type="evidence" value="ECO:0007669"/>
    <property type="project" value="Ensembl"/>
</dbReference>
<evidence type="ECO:0000256" key="6">
    <source>
        <dbReference type="ARBA" id="ARBA00022833"/>
    </source>
</evidence>
<keyword evidence="11" id="KW-1185">Reference proteome</keyword>
<sequence length="228" mass="23822">MSVPGPYQAATGPSSVPSAPPSYEETVAVHSYYPTPPAPVPGPATGLVAGPDGKGMNPPSYYTQPMPVPSNNPIAVQTVYVQQPISFADRPVQMCCPSCNKMIVSQLSYNAGALTWLSCGSLCLLGVRSGLLLYPLLCGRPAGRGPLLSQLQSSPGHLQAFVGLSQTWREPGATGSPFHHSSSFTPGGGSALVVSPFQGAHLHVFLWGENVAKLTNLQTPEIAAWSRA</sequence>
<evidence type="ECO:0000256" key="8">
    <source>
        <dbReference type="SAM" id="MobiDB-lite"/>
    </source>
</evidence>
<reference evidence="10" key="2">
    <citation type="submission" date="2025-09" db="UniProtKB">
        <authorList>
            <consortium name="Ensembl"/>
        </authorList>
    </citation>
    <scope>IDENTIFICATION</scope>
</reference>
<dbReference type="InterPro" id="IPR006629">
    <property type="entry name" value="LITAF"/>
</dbReference>
<dbReference type="PROSITE" id="PS51837">
    <property type="entry name" value="LITAF"/>
    <property type="match status" value="1"/>
</dbReference>
<evidence type="ECO:0000313" key="11">
    <source>
        <dbReference type="Proteomes" id="UP000233020"/>
    </source>
</evidence>
<evidence type="ECO:0000256" key="4">
    <source>
        <dbReference type="ARBA" id="ARBA00005975"/>
    </source>
</evidence>
<evidence type="ECO:0000256" key="3">
    <source>
        <dbReference type="ARBA" id="ARBA00004630"/>
    </source>
</evidence>
<dbReference type="GO" id="GO:0005654">
    <property type="term" value="C:nucleoplasm"/>
    <property type="evidence" value="ECO:0007669"/>
    <property type="project" value="Ensembl"/>
</dbReference>
<proteinExistence type="inferred from homology"/>
<keyword evidence="6" id="KW-0862">Zinc</keyword>
<dbReference type="GO" id="GO:0098559">
    <property type="term" value="C:cytoplasmic side of early endosome membrane"/>
    <property type="evidence" value="ECO:0007669"/>
    <property type="project" value="Ensembl"/>
</dbReference>
<reference evidence="10" key="1">
    <citation type="submission" date="2025-08" db="UniProtKB">
        <authorList>
            <consortium name="Ensembl"/>
        </authorList>
    </citation>
    <scope>IDENTIFICATION</scope>
</reference>
<keyword evidence="5" id="KW-0479">Metal-binding</keyword>
<protein>
    <submittedName>
        <fullName evidence="10">Lipopolysaccharide induced TNF factor</fullName>
    </submittedName>
</protein>
<dbReference type="GO" id="GO:1901223">
    <property type="term" value="P:negative regulation of non-canonical NF-kappaB signal transduction"/>
    <property type="evidence" value="ECO:0007669"/>
    <property type="project" value="Ensembl"/>
</dbReference>
<feature type="domain" description="LITAF" evidence="9">
    <location>
        <begin position="76"/>
        <end position="167"/>
    </location>
</feature>
<dbReference type="GO" id="GO:0008270">
    <property type="term" value="F:zinc ion binding"/>
    <property type="evidence" value="ECO:0007669"/>
    <property type="project" value="Ensembl"/>
</dbReference>
<name>A0A2K5BZG9_AOTNA</name>
<dbReference type="Pfam" id="PF10601">
    <property type="entry name" value="zf-LITAF-like"/>
    <property type="match status" value="1"/>
</dbReference>
<evidence type="ECO:0000256" key="1">
    <source>
        <dbReference type="ARBA" id="ARBA00004125"/>
    </source>
</evidence>
<evidence type="ECO:0000256" key="5">
    <source>
        <dbReference type="ARBA" id="ARBA00022723"/>
    </source>
</evidence>
<gene>
    <name evidence="10" type="primary">LITAF</name>
</gene>
<dbReference type="InterPro" id="IPR037519">
    <property type="entry name" value="LITAF_fam"/>
</dbReference>
<dbReference type="GO" id="GO:0009898">
    <property type="term" value="C:cytoplasmic side of plasma membrane"/>
    <property type="evidence" value="ECO:0007669"/>
    <property type="project" value="Ensembl"/>
</dbReference>
<keyword evidence="7" id="KW-0472">Membrane</keyword>
<dbReference type="GO" id="GO:0071222">
    <property type="term" value="P:cellular response to lipopolysaccharide"/>
    <property type="evidence" value="ECO:0007669"/>
    <property type="project" value="Ensembl"/>
</dbReference>
<dbReference type="SMART" id="SM00714">
    <property type="entry name" value="LITAF"/>
    <property type="match status" value="1"/>
</dbReference>
<dbReference type="GO" id="GO:0098560">
    <property type="term" value="C:cytoplasmic side of late endosome membrane"/>
    <property type="evidence" value="ECO:0007669"/>
    <property type="project" value="Ensembl"/>
</dbReference>
<accession>A0A2K5BZG9</accession>
<comment type="similarity">
    <text evidence="4">Belongs to the CDIP1/LITAF family.</text>
</comment>
<dbReference type="Ensembl" id="ENSANAT00000016451.1">
    <property type="protein sequence ID" value="ENSANAP00000001851.1"/>
    <property type="gene ID" value="ENSANAG00000015454.1"/>
</dbReference>
<feature type="region of interest" description="Disordered" evidence="8">
    <location>
        <begin position="1"/>
        <end position="22"/>
    </location>
</feature>
<dbReference type="PANTHER" id="PTHR23292:SF2">
    <property type="entry name" value="LIPOPOLYSACCHARIDE-INDUCED TUMOR NECROSIS FACTOR-ALPHA FACTOR"/>
    <property type="match status" value="1"/>
</dbReference>
<dbReference type="GO" id="GO:0042802">
    <property type="term" value="F:identical protein binding"/>
    <property type="evidence" value="ECO:0007669"/>
    <property type="project" value="Ensembl"/>
</dbReference>
<organism evidence="10 11">
    <name type="scientific">Aotus nancymaae</name>
    <name type="common">Ma's night monkey</name>
    <dbReference type="NCBI Taxonomy" id="37293"/>
    <lineage>
        <taxon>Eukaryota</taxon>
        <taxon>Metazoa</taxon>
        <taxon>Chordata</taxon>
        <taxon>Craniata</taxon>
        <taxon>Vertebrata</taxon>
        <taxon>Euteleostomi</taxon>
        <taxon>Mammalia</taxon>
        <taxon>Eutheria</taxon>
        <taxon>Euarchontoglires</taxon>
        <taxon>Primates</taxon>
        <taxon>Haplorrhini</taxon>
        <taxon>Platyrrhini</taxon>
        <taxon>Aotidae</taxon>
        <taxon>Aotus</taxon>
    </lineage>
</organism>
<evidence type="ECO:0000259" key="9">
    <source>
        <dbReference type="PROSITE" id="PS51837"/>
    </source>
</evidence>
<dbReference type="GO" id="GO:0098574">
    <property type="term" value="C:cytoplasmic side of lysosomal membrane"/>
    <property type="evidence" value="ECO:0007669"/>
    <property type="project" value="Ensembl"/>
</dbReference>
<dbReference type="GO" id="GO:0000978">
    <property type="term" value="F:RNA polymerase II cis-regulatory region sequence-specific DNA binding"/>
    <property type="evidence" value="ECO:0007669"/>
    <property type="project" value="Ensembl"/>
</dbReference>
<dbReference type="PANTHER" id="PTHR23292">
    <property type="entry name" value="LIPOPOLYSACCHARIDE-INDUCED TUMOR NECROSIS FACTOR-ALPHA FACTOR"/>
    <property type="match status" value="1"/>
</dbReference>
<evidence type="ECO:0000256" key="7">
    <source>
        <dbReference type="ARBA" id="ARBA00023136"/>
    </source>
</evidence>
<evidence type="ECO:0000313" key="10">
    <source>
        <dbReference type="Ensembl" id="ENSANAP00000001851.1"/>
    </source>
</evidence>
<dbReference type="STRING" id="37293.ENSANAP00000001851"/>
<comment type="subcellular location">
    <subcellularLocation>
        <location evidence="1">Endosome membrane</location>
        <topology evidence="1">Peripheral membrane protein</topology>
        <orientation evidence="1">Cytoplasmic side</orientation>
    </subcellularLocation>
    <subcellularLocation>
        <location evidence="2">Late endosome membrane</location>
    </subcellularLocation>
    <subcellularLocation>
        <location evidence="3">Lysosome membrane</location>
        <topology evidence="3">Peripheral membrane protein</topology>
        <orientation evidence="3">Cytoplasmic side</orientation>
    </subcellularLocation>
</comment>
<evidence type="ECO:0000256" key="2">
    <source>
        <dbReference type="ARBA" id="ARBA00004414"/>
    </source>
</evidence>
<dbReference type="GO" id="GO:0005794">
    <property type="term" value="C:Golgi apparatus"/>
    <property type="evidence" value="ECO:0007669"/>
    <property type="project" value="Ensembl"/>
</dbReference>
<dbReference type="GO" id="GO:0001228">
    <property type="term" value="F:DNA-binding transcription activator activity, RNA polymerase II-specific"/>
    <property type="evidence" value="ECO:0007669"/>
    <property type="project" value="Ensembl"/>
</dbReference>
<dbReference type="GO" id="GO:0010935">
    <property type="term" value="P:regulation of macrophage cytokine production"/>
    <property type="evidence" value="ECO:0007669"/>
    <property type="project" value="Ensembl"/>
</dbReference>
<dbReference type="AlphaFoldDB" id="A0A2K5BZG9"/>